<dbReference type="PATRIC" id="fig|1705565.3.peg.4141"/>
<comment type="caution">
    <text evidence="10">The sequence shown here is derived from an EMBL/GenBank/DDBJ whole genome shotgun (WGS) entry which is preliminary data.</text>
</comment>
<dbReference type="RefSeq" id="WP_054402603.1">
    <property type="nucleotide sequence ID" value="NZ_LIUT01000001.1"/>
</dbReference>
<dbReference type="PROSITE" id="PS00211">
    <property type="entry name" value="ABC_TRANSPORTER_1"/>
    <property type="match status" value="1"/>
</dbReference>
<dbReference type="PANTHER" id="PTHR43553:SF27">
    <property type="entry name" value="ENERGY-COUPLING FACTOR TRANSPORTER ATP-BINDING PROTEIN ECFA2"/>
    <property type="match status" value="1"/>
</dbReference>
<keyword evidence="4" id="KW-1003">Cell membrane</keyword>
<feature type="domain" description="ABC transporter" evidence="9">
    <location>
        <begin position="3"/>
        <end position="240"/>
    </location>
</feature>
<evidence type="ECO:0000256" key="2">
    <source>
        <dbReference type="ARBA" id="ARBA00005417"/>
    </source>
</evidence>
<reference evidence="11" key="1">
    <citation type="submission" date="2015-08" db="EMBL/GenBank/DDBJ databases">
        <title>Genome sequencing project for genomic taxonomy and phylogenomics of Bacillus-like bacteria.</title>
        <authorList>
            <person name="Liu B."/>
            <person name="Wang J."/>
            <person name="Zhu Y."/>
            <person name="Liu G."/>
            <person name="Chen Q."/>
            <person name="Chen Z."/>
            <person name="Lan J."/>
            <person name="Che J."/>
            <person name="Ge C."/>
            <person name="Shi H."/>
            <person name="Pan Z."/>
            <person name="Liu X."/>
        </authorList>
    </citation>
    <scope>NUCLEOTIDE SEQUENCE [LARGE SCALE GENOMIC DNA]</scope>
    <source>
        <strain evidence="11">FJAT-22460</strain>
    </source>
</reference>
<keyword evidence="8" id="KW-0472">Membrane</keyword>
<dbReference type="SMART" id="SM00382">
    <property type="entry name" value="AAA"/>
    <property type="match status" value="1"/>
</dbReference>
<evidence type="ECO:0000313" key="10">
    <source>
        <dbReference type="EMBL" id="KOR89565.1"/>
    </source>
</evidence>
<dbReference type="InterPro" id="IPR017871">
    <property type="entry name" value="ABC_transporter-like_CS"/>
</dbReference>
<dbReference type="GO" id="GO:0015087">
    <property type="term" value="F:cobalt ion transmembrane transporter activity"/>
    <property type="evidence" value="ECO:0007669"/>
    <property type="project" value="UniProtKB-ARBA"/>
</dbReference>
<comment type="subcellular location">
    <subcellularLocation>
        <location evidence="1">Cell membrane</location>
        <topology evidence="1">Peripheral membrane protein</topology>
    </subcellularLocation>
</comment>
<evidence type="ECO:0000256" key="7">
    <source>
        <dbReference type="ARBA" id="ARBA00022967"/>
    </source>
</evidence>
<dbReference type="CDD" id="cd03225">
    <property type="entry name" value="ABC_cobalt_CbiO_domain1"/>
    <property type="match status" value="1"/>
</dbReference>
<dbReference type="EMBL" id="LIUT01000001">
    <property type="protein sequence ID" value="KOR89565.1"/>
    <property type="molecule type" value="Genomic_DNA"/>
</dbReference>
<organism evidence="10 11">
    <name type="scientific">Paenibacillus solani</name>
    <dbReference type="NCBI Taxonomy" id="1705565"/>
    <lineage>
        <taxon>Bacteria</taxon>
        <taxon>Bacillati</taxon>
        <taxon>Bacillota</taxon>
        <taxon>Bacilli</taxon>
        <taxon>Bacillales</taxon>
        <taxon>Paenibacillaceae</taxon>
        <taxon>Paenibacillus</taxon>
    </lineage>
</organism>
<dbReference type="InterPro" id="IPR050095">
    <property type="entry name" value="ECF_ABC_transporter_ATP-bd"/>
</dbReference>
<accession>A0A0M1P5I6</accession>
<dbReference type="InterPro" id="IPR003593">
    <property type="entry name" value="AAA+_ATPase"/>
</dbReference>
<dbReference type="Gene3D" id="3.40.50.300">
    <property type="entry name" value="P-loop containing nucleotide triphosphate hydrolases"/>
    <property type="match status" value="1"/>
</dbReference>
<keyword evidence="7" id="KW-1278">Translocase</keyword>
<dbReference type="GO" id="GO:0005524">
    <property type="term" value="F:ATP binding"/>
    <property type="evidence" value="ECO:0007669"/>
    <property type="project" value="UniProtKB-KW"/>
</dbReference>
<evidence type="ECO:0000313" key="11">
    <source>
        <dbReference type="Proteomes" id="UP000036932"/>
    </source>
</evidence>
<name>A0A0M1P5I6_9BACL</name>
<keyword evidence="11" id="KW-1185">Reference proteome</keyword>
<dbReference type="FunFam" id="3.40.50.300:FF:000224">
    <property type="entry name" value="Energy-coupling factor transporter ATP-binding protein EcfA"/>
    <property type="match status" value="1"/>
</dbReference>
<gene>
    <name evidence="10" type="ORF">AM231_10730</name>
</gene>
<evidence type="ECO:0000256" key="1">
    <source>
        <dbReference type="ARBA" id="ARBA00004202"/>
    </source>
</evidence>
<dbReference type="PANTHER" id="PTHR43553">
    <property type="entry name" value="HEAVY METAL TRANSPORTER"/>
    <property type="match status" value="1"/>
</dbReference>
<dbReference type="OrthoDB" id="9784332at2"/>
<dbReference type="SUPFAM" id="SSF52540">
    <property type="entry name" value="P-loop containing nucleoside triphosphate hydrolases"/>
    <property type="match status" value="1"/>
</dbReference>
<evidence type="ECO:0000256" key="3">
    <source>
        <dbReference type="ARBA" id="ARBA00022448"/>
    </source>
</evidence>
<keyword evidence="6 10" id="KW-0067">ATP-binding</keyword>
<evidence type="ECO:0000256" key="5">
    <source>
        <dbReference type="ARBA" id="ARBA00022741"/>
    </source>
</evidence>
<dbReference type="InterPro" id="IPR015856">
    <property type="entry name" value="ABC_transpr_CbiO/EcfA_su"/>
</dbReference>
<dbReference type="Pfam" id="PF00005">
    <property type="entry name" value="ABC_tran"/>
    <property type="match status" value="1"/>
</dbReference>
<dbReference type="InterPro" id="IPR003439">
    <property type="entry name" value="ABC_transporter-like_ATP-bd"/>
</dbReference>
<dbReference type="InterPro" id="IPR027417">
    <property type="entry name" value="P-loop_NTPase"/>
</dbReference>
<dbReference type="AlphaFoldDB" id="A0A0M1P5I6"/>
<keyword evidence="5" id="KW-0547">Nucleotide-binding</keyword>
<evidence type="ECO:0000256" key="4">
    <source>
        <dbReference type="ARBA" id="ARBA00022475"/>
    </source>
</evidence>
<dbReference type="GO" id="GO:0043190">
    <property type="term" value="C:ATP-binding cassette (ABC) transporter complex"/>
    <property type="evidence" value="ECO:0007669"/>
    <property type="project" value="TreeGrafter"/>
</dbReference>
<dbReference type="PROSITE" id="PS50893">
    <property type="entry name" value="ABC_TRANSPORTER_2"/>
    <property type="match status" value="1"/>
</dbReference>
<evidence type="ECO:0000256" key="6">
    <source>
        <dbReference type="ARBA" id="ARBA00022840"/>
    </source>
</evidence>
<sequence length="287" mass="32414">MVYQLSHVSVHYSDQEALHRISCTIEEGKWISVIGQTGAGKTSFVKVLKGLVPHIEGAYTIDQQPVQRDAKGQLKVIPGIGFVFQYPEHQLFETTVHKELAFAMKHQGCSDQQIMERIQTILPLVGLPEEILSWAPFQLSGGQKRRVAIASVLMMEPKMLIVDEPTAGLDPISRTAMLQLLKSWQQQQSNRTLIFVSHQMEDVAEYSDEILLFHKGHLLGQYDPAVLFLEQPYVVEEAGLSLPEPVQLLNLFEELSGRKIEVHSIREEDIIRAIMPIWNTRSVVING</sequence>
<dbReference type="Proteomes" id="UP000036932">
    <property type="component" value="Unassembled WGS sequence"/>
</dbReference>
<comment type="similarity">
    <text evidence="2">Belongs to the ABC transporter superfamily.</text>
</comment>
<keyword evidence="3" id="KW-0813">Transport</keyword>
<evidence type="ECO:0000259" key="9">
    <source>
        <dbReference type="PROSITE" id="PS50893"/>
    </source>
</evidence>
<dbReference type="GO" id="GO:0042626">
    <property type="term" value="F:ATPase-coupled transmembrane transporter activity"/>
    <property type="evidence" value="ECO:0007669"/>
    <property type="project" value="TreeGrafter"/>
</dbReference>
<proteinExistence type="inferred from homology"/>
<dbReference type="GO" id="GO:0016887">
    <property type="term" value="F:ATP hydrolysis activity"/>
    <property type="evidence" value="ECO:0007669"/>
    <property type="project" value="InterPro"/>
</dbReference>
<protein>
    <submittedName>
        <fullName evidence="10">Cobalt transporter ATP-binding subunit</fullName>
    </submittedName>
</protein>
<evidence type="ECO:0000256" key="8">
    <source>
        <dbReference type="ARBA" id="ARBA00023136"/>
    </source>
</evidence>